<feature type="transmembrane region" description="Helical" evidence="10">
    <location>
        <begin position="164"/>
        <end position="185"/>
    </location>
</feature>
<feature type="chain" id="PRO_5038101691" description="protein-serine/threonine phosphatase" evidence="11">
    <location>
        <begin position="26"/>
        <end position="432"/>
    </location>
</feature>
<comment type="cofactor">
    <cofactor evidence="1">
        <name>Mn(2+)</name>
        <dbReference type="ChEBI" id="CHEBI:29035"/>
    </cofactor>
</comment>
<evidence type="ECO:0000256" key="9">
    <source>
        <dbReference type="SAM" id="MobiDB-lite"/>
    </source>
</evidence>
<reference evidence="14" key="1">
    <citation type="submission" date="2022-11" db="UniProtKB">
        <authorList>
            <consortium name="WormBaseParasite"/>
        </authorList>
    </citation>
    <scope>IDENTIFICATION</scope>
</reference>
<dbReference type="PRINTS" id="PR00114">
    <property type="entry name" value="STPHPHTASE"/>
</dbReference>
<evidence type="ECO:0000256" key="10">
    <source>
        <dbReference type="SAM" id="Phobius"/>
    </source>
</evidence>
<proteinExistence type="predicted"/>
<keyword evidence="13" id="KW-1185">Reference proteome</keyword>
<feature type="region of interest" description="Disordered" evidence="9">
    <location>
        <begin position="195"/>
        <end position="222"/>
    </location>
</feature>
<comment type="catalytic activity">
    <reaction evidence="7">
        <text>O-phospho-L-seryl-[protein] + H2O = L-seryl-[protein] + phosphate</text>
        <dbReference type="Rhea" id="RHEA:20629"/>
        <dbReference type="Rhea" id="RHEA-COMP:9863"/>
        <dbReference type="Rhea" id="RHEA-COMP:11604"/>
        <dbReference type="ChEBI" id="CHEBI:15377"/>
        <dbReference type="ChEBI" id="CHEBI:29999"/>
        <dbReference type="ChEBI" id="CHEBI:43474"/>
        <dbReference type="ChEBI" id="CHEBI:83421"/>
        <dbReference type="EC" id="3.1.3.16"/>
    </reaction>
</comment>
<dbReference type="GO" id="GO:0046872">
    <property type="term" value="F:metal ion binding"/>
    <property type="evidence" value="ECO:0007669"/>
    <property type="project" value="UniProtKB-KW"/>
</dbReference>
<dbReference type="GO" id="GO:0004722">
    <property type="term" value="F:protein serine/threonine phosphatase activity"/>
    <property type="evidence" value="ECO:0007669"/>
    <property type="project" value="UniProtKB-EC"/>
</dbReference>
<evidence type="ECO:0000313" key="13">
    <source>
        <dbReference type="Proteomes" id="UP000887569"/>
    </source>
</evidence>
<keyword evidence="5" id="KW-0904">Protein phosphatase</keyword>
<dbReference type="InterPro" id="IPR029052">
    <property type="entry name" value="Metallo-depent_PP-like"/>
</dbReference>
<dbReference type="InterPro" id="IPR004843">
    <property type="entry name" value="Calcineurin-like_PHP"/>
</dbReference>
<evidence type="ECO:0000313" key="14">
    <source>
        <dbReference type="WBParaSite" id="PgE204_g001_t01"/>
    </source>
</evidence>
<evidence type="ECO:0000256" key="6">
    <source>
        <dbReference type="ARBA" id="ARBA00023211"/>
    </source>
</evidence>
<dbReference type="AlphaFoldDB" id="A0A915A2I9"/>
<dbReference type="GO" id="GO:0005634">
    <property type="term" value="C:nucleus"/>
    <property type="evidence" value="ECO:0007669"/>
    <property type="project" value="TreeGrafter"/>
</dbReference>
<keyword evidence="10" id="KW-0472">Membrane</keyword>
<evidence type="ECO:0000256" key="1">
    <source>
        <dbReference type="ARBA" id="ARBA00001936"/>
    </source>
</evidence>
<evidence type="ECO:0000256" key="3">
    <source>
        <dbReference type="ARBA" id="ARBA00022723"/>
    </source>
</evidence>
<accession>A0A915A2I9</accession>
<dbReference type="PANTHER" id="PTHR11668">
    <property type="entry name" value="SERINE/THREONINE PROTEIN PHOSPHATASE"/>
    <property type="match status" value="1"/>
</dbReference>
<evidence type="ECO:0000256" key="5">
    <source>
        <dbReference type="ARBA" id="ARBA00022912"/>
    </source>
</evidence>
<keyword evidence="11" id="KW-0732">Signal</keyword>
<keyword evidence="4" id="KW-0378">Hydrolase</keyword>
<comment type="catalytic activity">
    <reaction evidence="8">
        <text>O-phospho-L-threonyl-[protein] + H2O = L-threonyl-[protein] + phosphate</text>
        <dbReference type="Rhea" id="RHEA:47004"/>
        <dbReference type="Rhea" id="RHEA-COMP:11060"/>
        <dbReference type="Rhea" id="RHEA-COMP:11605"/>
        <dbReference type="ChEBI" id="CHEBI:15377"/>
        <dbReference type="ChEBI" id="CHEBI:30013"/>
        <dbReference type="ChEBI" id="CHEBI:43474"/>
        <dbReference type="ChEBI" id="CHEBI:61977"/>
        <dbReference type="EC" id="3.1.3.16"/>
    </reaction>
</comment>
<dbReference type="Pfam" id="PF00149">
    <property type="entry name" value="Metallophos"/>
    <property type="match status" value="1"/>
</dbReference>
<dbReference type="WBParaSite" id="PgE204_g001_t01">
    <property type="protein sequence ID" value="PgE204_g001_t01"/>
    <property type="gene ID" value="PgE204_g001"/>
</dbReference>
<sequence length="432" mass="48294">IFIGIMQFFHTFLLCIFAIFCRMDAEVPYYCVTKADPYTLTRCPRNYSLCYTLENNSNHAVIYGCANDETSLPSNKFWSYSRCSDNLHDFCPEEQPFSVTDPYPRLCCCDSSQCNGVFIKNNRSSNSEVNNGTQNAVQSVFKRSLLNRRGVTTVKESTLSWRSIIGIASGALGVLCIAAFATFAFKRRLNVKRKSASANNSESAEKSAEDLEGEDANQEGMECGPGKKCVNVLHIDRTKTIVPSRLPLPEHAALLRSLKKNKKVKTVYKGKRAPTITEVITFATTDEITLIENGDATKDANGMFNEENSGRLLLSNEANEKIFRVSGTSRALKLLAKMIAHGPRQYSFHLDELTDVLKKGTEVFLHEPSLLEVPVPCVVYGDIHGQYSDLHRWFNLNGWPWKVRSVFLGDFVDRGTHGIEVITLLTALKASI</sequence>
<dbReference type="EC" id="3.1.3.16" evidence="2"/>
<organism evidence="13 14">
    <name type="scientific">Parascaris univalens</name>
    <name type="common">Nematode worm</name>
    <dbReference type="NCBI Taxonomy" id="6257"/>
    <lineage>
        <taxon>Eukaryota</taxon>
        <taxon>Metazoa</taxon>
        <taxon>Ecdysozoa</taxon>
        <taxon>Nematoda</taxon>
        <taxon>Chromadorea</taxon>
        <taxon>Rhabditida</taxon>
        <taxon>Spirurina</taxon>
        <taxon>Ascaridomorpha</taxon>
        <taxon>Ascaridoidea</taxon>
        <taxon>Ascarididae</taxon>
        <taxon>Parascaris</taxon>
    </lineage>
</organism>
<dbReference type="PANTHER" id="PTHR11668:SF300">
    <property type="entry name" value="SERINE_THREONINE-PROTEIN PHOSPHATASE"/>
    <property type="match status" value="1"/>
</dbReference>
<feature type="signal peptide" evidence="11">
    <location>
        <begin position="1"/>
        <end position="25"/>
    </location>
</feature>
<keyword evidence="6" id="KW-0464">Manganese</keyword>
<name>A0A915A2I9_PARUN</name>
<dbReference type="Proteomes" id="UP000887569">
    <property type="component" value="Unplaced"/>
</dbReference>
<evidence type="ECO:0000259" key="12">
    <source>
        <dbReference type="Pfam" id="PF00149"/>
    </source>
</evidence>
<evidence type="ECO:0000256" key="7">
    <source>
        <dbReference type="ARBA" id="ARBA00047761"/>
    </source>
</evidence>
<dbReference type="InterPro" id="IPR050341">
    <property type="entry name" value="PP1_catalytic_subunit"/>
</dbReference>
<evidence type="ECO:0000256" key="4">
    <source>
        <dbReference type="ARBA" id="ARBA00022801"/>
    </source>
</evidence>
<keyword evidence="3" id="KW-0479">Metal-binding</keyword>
<evidence type="ECO:0000256" key="2">
    <source>
        <dbReference type="ARBA" id="ARBA00013081"/>
    </source>
</evidence>
<dbReference type="InterPro" id="IPR006186">
    <property type="entry name" value="Ser/Thr-sp_prot-phosphatase"/>
</dbReference>
<feature type="domain" description="Calcineurin-like phosphoesterase" evidence="12">
    <location>
        <begin position="378"/>
        <end position="429"/>
    </location>
</feature>
<protein>
    <recommendedName>
        <fullName evidence="2">protein-serine/threonine phosphatase</fullName>
        <ecNumber evidence="2">3.1.3.16</ecNumber>
    </recommendedName>
</protein>
<evidence type="ECO:0000256" key="8">
    <source>
        <dbReference type="ARBA" id="ARBA00048336"/>
    </source>
</evidence>
<dbReference type="SUPFAM" id="SSF56300">
    <property type="entry name" value="Metallo-dependent phosphatases"/>
    <property type="match status" value="1"/>
</dbReference>
<dbReference type="GO" id="GO:0005737">
    <property type="term" value="C:cytoplasm"/>
    <property type="evidence" value="ECO:0007669"/>
    <property type="project" value="TreeGrafter"/>
</dbReference>
<evidence type="ECO:0000256" key="11">
    <source>
        <dbReference type="SAM" id="SignalP"/>
    </source>
</evidence>
<dbReference type="Gene3D" id="3.60.21.10">
    <property type="match status" value="1"/>
</dbReference>
<keyword evidence="10" id="KW-0812">Transmembrane</keyword>
<keyword evidence="10" id="KW-1133">Transmembrane helix</keyword>